<evidence type="ECO:0000256" key="6">
    <source>
        <dbReference type="ARBA" id="ARBA00023136"/>
    </source>
</evidence>
<dbReference type="PROSITE" id="PS50929">
    <property type="entry name" value="ABC_TM1F"/>
    <property type="match status" value="1"/>
</dbReference>
<dbReference type="PROSITE" id="PS50893">
    <property type="entry name" value="ABC_TRANSPORTER_2"/>
    <property type="match status" value="1"/>
</dbReference>
<feature type="transmembrane region" description="Helical" evidence="7">
    <location>
        <begin position="160"/>
        <end position="179"/>
    </location>
</feature>
<organism evidence="10 11">
    <name type="scientific">Brevibacillus ruminantium</name>
    <dbReference type="NCBI Taxonomy" id="2950604"/>
    <lineage>
        <taxon>Bacteria</taxon>
        <taxon>Bacillati</taxon>
        <taxon>Bacillota</taxon>
        <taxon>Bacilli</taxon>
        <taxon>Bacillales</taxon>
        <taxon>Paenibacillaceae</taxon>
        <taxon>Brevibacillus</taxon>
    </lineage>
</organism>
<dbReference type="InterPro" id="IPR003593">
    <property type="entry name" value="AAA+_ATPase"/>
</dbReference>
<dbReference type="InterPro" id="IPR036640">
    <property type="entry name" value="ABC1_TM_sf"/>
</dbReference>
<keyword evidence="4 10" id="KW-0067">ATP-binding</keyword>
<keyword evidence="3" id="KW-0547">Nucleotide-binding</keyword>
<feature type="domain" description="ABC transporter" evidence="8">
    <location>
        <begin position="345"/>
        <end position="585"/>
    </location>
</feature>
<dbReference type="Proteomes" id="UP001056500">
    <property type="component" value="Chromosome"/>
</dbReference>
<gene>
    <name evidence="10" type="ORF">NDK47_08350</name>
</gene>
<sequence length="605" mass="68621">MFNIYQWNAIKYVWSRSKGWLFASILFSIINGFLPFANLWVAMSLIDAVANYFQAQNADPVPVFLLLAGQFILSLVSSLCSHIKQYMDSRVEAKLGYEVQQTILKKTASVPILYYDSPDFHNHVNRVSGDGARLLAPLRTFFSLVEMVLSMGSYLTFLIVIHWSLVVVSLLTAIPIFLIQTKYGKKRYYLLKQQTPVAREAGYYSSLLKDRDTAKEIRLFNLESFFLQKWAMKHLQSMKETLLLERRQHTANIGLDALTGLFYVGIATVIIWLASQTRLSVGGFISIVQAIQGAQGVLSRISGLLASTYEENLYLKDYYTLLAFEDPELKDYKRDKECPNPIQQIILEDVSFRYYGGGEEILKNIHLKISANQKIAIVGENGSGKTTLIKCLIGLYSVTKGRVLIDGININEITKQSLNQQIAVIFQDFVRYLLNVSENIGVGDAERMTHRDEIVQAARQSGVDRFVRQLPQGYDTQLGRTFADGEDLSGGQWQRVALGRALFRNSQIVILDEPTAALDPIAEMELFKQFQKLAENKIAIFISHRMAAAKVADQIIVMKEGQIAEMGTHEELMELEQEYYRMYQSQAQWYTSDESSEKAVAAWTN</sequence>
<evidence type="ECO:0000259" key="9">
    <source>
        <dbReference type="PROSITE" id="PS50929"/>
    </source>
</evidence>
<evidence type="ECO:0000256" key="5">
    <source>
        <dbReference type="ARBA" id="ARBA00022989"/>
    </source>
</evidence>
<feature type="domain" description="ABC transmembrane type-1" evidence="9">
    <location>
        <begin position="22"/>
        <end position="310"/>
    </location>
</feature>
<evidence type="ECO:0000259" key="8">
    <source>
        <dbReference type="PROSITE" id="PS50893"/>
    </source>
</evidence>
<keyword evidence="6 7" id="KW-0472">Membrane</keyword>
<dbReference type="PANTHER" id="PTHR43394:SF1">
    <property type="entry name" value="ATP-BINDING CASSETTE SUB-FAMILY B MEMBER 10, MITOCHONDRIAL"/>
    <property type="match status" value="1"/>
</dbReference>
<dbReference type="InterPro" id="IPR017871">
    <property type="entry name" value="ABC_transporter-like_CS"/>
</dbReference>
<name>A0ABY4WN72_9BACL</name>
<dbReference type="Gene3D" id="3.40.50.300">
    <property type="entry name" value="P-loop containing nucleotide triphosphate hydrolases"/>
    <property type="match status" value="1"/>
</dbReference>
<keyword evidence="2 7" id="KW-0812">Transmembrane</keyword>
<dbReference type="GO" id="GO:0005524">
    <property type="term" value="F:ATP binding"/>
    <property type="evidence" value="ECO:0007669"/>
    <property type="project" value="UniProtKB-KW"/>
</dbReference>
<feature type="transmembrane region" description="Helical" evidence="7">
    <location>
        <begin position="253"/>
        <end position="274"/>
    </location>
</feature>
<protein>
    <submittedName>
        <fullName evidence="10">ABC transporter ATP-binding protein/permease</fullName>
    </submittedName>
</protein>
<dbReference type="Gene3D" id="1.20.1560.10">
    <property type="entry name" value="ABC transporter type 1, transmembrane domain"/>
    <property type="match status" value="1"/>
</dbReference>
<dbReference type="RefSeq" id="WP_251874372.1">
    <property type="nucleotide sequence ID" value="NZ_CP098755.1"/>
</dbReference>
<dbReference type="SUPFAM" id="SSF52540">
    <property type="entry name" value="P-loop containing nucleoside triphosphate hydrolases"/>
    <property type="match status" value="1"/>
</dbReference>
<dbReference type="InterPro" id="IPR003439">
    <property type="entry name" value="ABC_transporter-like_ATP-bd"/>
</dbReference>
<dbReference type="Pfam" id="PF00664">
    <property type="entry name" value="ABC_membrane"/>
    <property type="match status" value="1"/>
</dbReference>
<dbReference type="InterPro" id="IPR039421">
    <property type="entry name" value="Type_1_exporter"/>
</dbReference>
<evidence type="ECO:0000256" key="7">
    <source>
        <dbReference type="SAM" id="Phobius"/>
    </source>
</evidence>
<evidence type="ECO:0000256" key="1">
    <source>
        <dbReference type="ARBA" id="ARBA00004651"/>
    </source>
</evidence>
<dbReference type="InterPro" id="IPR011527">
    <property type="entry name" value="ABC1_TM_dom"/>
</dbReference>
<dbReference type="PROSITE" id="PS00211">
    <property type="entry name" value="ABC_TRANSPORTER_1"/>
    <property type="match status" value="1"/>
</dbReference>
<evidence type="ECO:0000313" key="10">
    <source>
        <dbReference type="EMBL" id="USG67270.1"/>
    </source>
</evidence>
<dbReference type="SUPFAM" id="SSF90123">
    <property type="entry name" value="ABC transporter transmembrane region"/>
    <property type="match status" value="1"/>
</dbReference>
<keyword evidence="11" id="KW-1185">Reference proteome</keyword>
<evidence type="ECO:0000256" key="3">
    <source>
        <dbReference type="ARBA" id="ARBA00022741"/>
    </source>
</evidence>
<proteinExistence type="predicted"/>
<evidence type="ECO:0000256" key="4">
    <source>
        <dbReference type="ARBA" id="ARBA00022840"/>
    </source>
</evidence>
<dbReference type="PANTHER" id="PTHR43394">
    <property type="entry name" value="ATP-DEPENDENT PERMEASE MDL1, MITOCHONDRIAL"/>
    <property type="match status" value="1"/>
</dbReference>
<accession>A0ABY4WN72</accession>
<evidence type="ECO:0000313" key="11">
    <source>
        <dbReference type="Proteomes" id="UP001056500"/>
    </source>
</evidence>
<dbReference type="SMART" id="SM00382">
    <property type="entry name" value="AAA"/>
    <property type="match status" value="1"/>
</dbReference>
<dbReference type="EMBL" id="CP098755">
    <property type="protein sequence ID" value="USG67270.1"/>
    <property type="molecule type" value="Genomic_DNA"/>
</dbReference>
<evidence type="ECO:0000256" key="2">
    <source>
        <dbReference type="ARBA" id="ARBA00022692"/>
    </source>
</evidence>
<dbReference type="InterPro" id="IPR027417">
    <property type="entry name" value="P-loop_NTPase"/>
</dbReference>
<reference evidence="10" key="1">
    <citation type="submission" date="2022-06" db="EMBL/GenBank/DDBJ databases">
        <title>Genome sequencing of Brevibacillus sp. BB3-R1.</title>
        <authorList>
            <person name="Heo J."/>
            <person name="Lee D."/>
            <person name="Won M."/>
            <person name="Han B.-H."/>
            <person name="Hong S.-B."/>
            <person name="Kwon S.-W."/>
        </authorList>
    </citation>
    <scope>NUCLEOTIDE SEQUENCE</scope>
    <source>
        <strain evidence="10">BB3-R1</strain>
    </source>
</reference>
<feature type="transmembrane region" description="Helical" evidence="7">
    <location>
        <begin position="20"/>
        <end position="41"/>
    </location>
</feature>
<dbReference type="Pfam" id="PF00005">
    <property type="entry name" value="ABC_tran"/>
    <property type="match status" value="1"/>
</dbReference>
<keyword evidence="5 7" id="KW-1133">Transmembrane helix</keyword>
<comment type="subcellular location">
    <subcellularLocation>
        <location evidence="1">Cell membrane</location>
        <topology evidence="1">Multi-pass membrane protein</topology>
    </subcellularLocation>
</comment>